<name>A0A0R2AGZ2_9LACO</name>
<accession>A0A0R2AGZ2</accession>
<sequence>MDAKRRKYKMSLNLKEFQKELAHQKVYDTWQYIDSLREMLSYMELSYQLLVNVHKNRVDSLKTQQSKILQQAIETGSASVKESDLHCTDLKIAGLTIDDGIFLRKTIVEFFHYARMSMDIMFQIINAALFGDESFDITDRRLIGKVNRKLGTVASFSKLKVLLDANKINPTFLYLQAFDNYIKHIKTILVTIKTSFLLGSKDEFFIKDFVYDGTLYPMVNALDKVKEVNDYVQQTAEAILTEVKNQLPNCLNNSQRIQNITFKQVIKENAQSHAVEYISFFIDVQNDINELPNEIKVLPLLVKPNDEIYSFDFRIKKIFIRKKGSEEDGIVGYAELKNGLETNEFYRVFEVHPCGIEEYHRYILNFANEYPRVTLNYYAMEGTIIICKD</sequence>
<dbReference type="EMBL" id="AYYP01000010">
    <property type="protein sequence ID" value="KRM65842.1"/>
    <property type="molecule type" value="Genomic_DNA"/>
</dbReference>
<protein>
    <submittedName>
        <fullName evidence="1">Uncharacterized protein</fullName>
    </submittedName>
</protein>
<reference evidence="1 2" key="1">
    <citation type="journal article" date="2015" name="Genome Announc.">
        <title>Expanding the biotechnology potential of lactobacilli through comparative genomics of 213 strains and associated genera.</title>
        <authorList>
            <person name="Sun Z."/>
            <person name="Harris H.M."/>
            <person name="McCann A."/>
            <person name="Guo C."/>
            <person name="Argimon S."/>
            <person name="Zhang W."/>
            <person name="Yang X."/>
            <person name="Jeffery I.B."/>
            <person name="Cooney J.C."/>
            <person name="Kagawa T.F."/>
            <person name="Liu W."/>
            <person name="Song Y."/>
            <person name="Salvetti E."/>
            <person name="Wrobel A."/>
            <person name="Rasinkangas P."/>
            <person name="Parkhill J."/>
            <person name="Rea M.C."/>
            <person name="O'Sullivan O."/>
            <person name="Ritari J."/>
            <person name="Douillard F.P."/>
            <person name="Paul Ross R."/>
            <person name="Yang R."/>
            <person name="Briner A.E."/>
            <person name="Felis G.E."/>
            <person name="de Vos W.M."/>
            <person name="Barrangou R."/>
            <person name="Klaenhammer T.R."/>
            <person name="Caufield P.W."/>
            <person name="Cui Y."/>
            <person name="Zhang H."/>
            <person name="O'Toole P.W."/>
        </authorList>
    </citation>
    <scope>NUCLEOTIDE SEQUENCE [LARGE SCALE GENOMIC DNA]</scope>
    <source>
        <strain evidence="1 2">DSM 20509</strain>
    </source>
</reference>
<evidence type="ECO:0000313" key="1">
    <source>
        <dbReference type="EMBL" id="KRM65842.1"/>
    </source>
</evidence>
<proteinExistence type="predicted"/>
<dbReference type="AlphaFoldDB" id="A0A0R2AGZ2"/>
<keyword evidence="2" id="KW-1185">Reference proteome</keyword>
<gene>
    <name evidence="1" type="ORF">FC14_GL000861</name>
</gene>
<dbReference type="Proteomes" id="UP000051008">
    <property type="component" value="Unassembled WGS sequence"/>
</dbReference>
<dbReference type="PATRIC" id="fig|1423718.3.peg.907"/>
<evidence type="ECO:0000313" key="2">
    <source>
        <dbReference type="Proteomes" id="UP000051008"/>
    </source>
</evidence>
<organism evidence="1 2">
    <name type="scientific">Ligilactobacillus agilis DSM 20509</name>
    <dbReference type="NCBI Taxonomy" id="1423718"/>
    <lineage>
        <taxon>Bacteria</taxon>
        <taxon>Bacillati</taxon>
        <taxon>Bacillota</taxon>
        <taxon>Bacilli</taxon>
        <taxon>Lactobacillales</taxon>
        <taxon>Lactobacillaceae</taxon>
        <taxon>Ligilactobacillus</taxon>
    </lineage>
</organism>
<comment type="caution">
    <text evidence="1">The sequence shown here is derived from an EMBL/GenBank/DDBJ whole genome shotgun (WGS) entry which is preliminary data.</text>
</comment>